<dbReference type="SUPFAM" id="SSF53474">
    <property type="entry name" value="alpha/beta-Hydrolases"/>
    <property type="match status" value="1"/>
</dbReference>
<keyword evidence="1" id="KW-0378">Hydrolase</keyword>
<keyword evidence="5" id="KW-1185">Reference proteome</keyword>
<gene>
    <name evidence="4" type="ORF">SO694_00155042</name>
</gene>
<protein>
    <submittedName>
        <fullName evidence="4">10-hydroxy-9-(Phosphonooxy)octadecanoate phosphatase</fullName>
    </submittedName>
</protein>
<accession>A0ABR1G0T5</accession>
<dbReference type="Pfam" id="PF00561">
    <property type="entry name" value="Abhydrolase_1"/>
    <property type="match status" value="1"/>
</dbReference>
<evidence type="ECO:0000256" key="1">
    <source>
        <dbReference type="ARBA" id="ARBA00022801"/>
    </source>
</evidence>
<proteinExistence type="inferred from homology"/>
<name>A0ABR1G0T5_AURAN</name>
<dbReference type="Proteomes" id="UP001363151">
    <property type="component" value="Unassembled WGS sequence"/>
</dbReference>
<dbReference type="PRINTS" id="PR00412">
    <property type="entry name" value="EPOXHYDRLASE"/>
</dbReference>
<evidence type="ECO:0000256" key="2">
    <source>
        <dbReference type="ARBA" id="ARBA00038334"/>
    </source>
</evidence>
<dbReference type="PANTHER" id="PTHR43329">
    <property type="entry name" value="EPOXIDE HYDROLASE"/>
    <property type="match status" value="1"/>
</dbReference>
<dbReference type="InterPro" id="IPR029058">
    <property type="entry name" value="AB_hydrolase_fold"/>
</dbReference>
<dbReference type="Gene3D" id="3.40.50.1820">
    <property type="entry name" value="alpha/beta hydrolase"/>
    <property type="match status" value="1"/>
</dbReference>
<organism evidence="4 5">
    <name type="scientific">Aureococcus anophagefferens</name>
    <name type="common">Harmful bloom alga</name>
    <dbReference type="NCBI Taxonomy" id="44056"/>
    <lineage>
        <taxon>Eukaryota</taxon>
        <taxon>Sar</taxon>
        <taxon>Stramenopiles</taxon>
        <taxon>Ochrophyta</taxon>
        <taxon>Pelagophyceae</taxon>
        <taxon>Pelagomonadales</taxon>
        <taxon>Pelagomonadaceae</taxon>
        <taxon>Aureococcus</taxon>
    </lineage>
</organism>
<comment type="similarity">
    <text evidence="2">Belongs to the AB hydrolase superfamily. Epoxide hydrolase family.</text>
</comment>
<feature type="domain" description="AB hydrolase-1" evidence="3">
    <location>
        <begin position="65"/>
        <end position="174"/>
    </location>
</feature>
<dbReference type="InterPro" id="IPR000639">
    <property type="entry name" value="Epox_hydrolase-like"/>
</dbReference>
<reference evidence="4 5" key="1">
    <citation type="submission" date="2024-03" db="EMBL/GenBank/DDBJ databases">
        <title>Aureococcus anophagefferens CCMP1851 and Kratosvirus quantuckense: Draft genome of a second virus-susceptible host strain in the model system.</title>
        <authorList>
            <person name="Chase E."/>
            <person name="Truchon A.R."/>
            <person name="Schepens W."/>
            <person name="Wilhelm S.W."/>
        </authorList>
    </citation>
    <scope>NUCLEOTIDE SEQUENCE [LARGE SCALE GENOMIC DNA]</scope>
    <source>
        <strain evidence="4 5">CCMP1851</strain>
    </source>
</reference>
<comment type="caution">
    <text evidence="4">The sequence shown here is derived from an EMBL/GenBank/DDBJ whole genome shotgun (WGS) entry which is preliminary data.</text>
</comment>
<evidence type="ECO:0000313" key="5">
    <source>
        <dbReference type="Proteomes" id="UP001363151"/>
    </source>
</evidence>
<evidence type="ECO:0000313" key="4">
    <source>
        <dbReference type="EMBL" id="KAK7242132.1"/>
    </source>
</evidence>
<dbReference type="EMBL" id="JBBJCI010000147">
    <property type="protein sequence ID" value="KAK7242132.1"/>
    <property type="molecule type" value="Genomic_DNA"/>
</dbReference>
<evidence type="ECO:0000259" key="3">
    <source>
        <dbReference type="Pfam" id="PF00561"/>
    </source>
</evidence>
<dbReference type="InterPro" id="IPR000073">
    <property type="entry name" value="AB_hydrolase_1"/>
</dbReference>
<sequence>MAFVAALRRATRPELRRLGPPPCRRLLNGLAPATQQLVDSLQTVKLNNGLTMRYCDTAPGDASKPLVVLMHGWPESWFSWRHQLASLDAAGYRAVAPDLRGFGGTDAPADTADYGVAKRTGDMKALLDHLETDDAAFVGHDHGAFTGWLLAQLEPEIVRCYYALSVPVRAKRRPVTVRDLGWGNNEQSSRFVGAKRAPVAPLWLMRKTAYGDETRKTSVYGWGHLYPWAPQPTKFFYILHHHLPHAASDYAEDARAAQMALQFGDRVDGATPPLHELRGDLYDGDATPAIWKRIPQPTKLAPWVTQAEVDYVVDEYERNGWEGGLHWYKTMDPDWEATPQLKGDGRKLKVPAGFLAGTEDLVVDMFGGVEKITADLKATCAANDPPITFLEGGGHWIQQERPGDVNEKLLEFLAEYN</sequence>